<dbReference type="GO" id="GO:0016702">
    <property type="term" value="F:oxidoreductase activity, acting on single donors with incorporation of molecular oxygen, incorporation of two atoms of oxygen"/>
    <property type="evidence" value="ECO:0007669"/>
    <property type="project" value="InterPro"/>
</dbReference>
<keyword evidence="4" id="KW-1185">Reference proteome</keyword>
<dbReference type="InterPro" id="IPR000627">
    <property type="entry name" value="Intradiol_dOase_C"/>
</dbReference>
<evidence type="ECO:0000313" key="4">
    <source>
        <dbReference type="Proteomes" id="UP000295560"/>
    </source>
</evidence>
<proteinExistence type="predicted"/>
<keyword evidence="3" id="KW-0223">Dioxygenase</keyword>
<dbReference type="GO" id="GO:0008199">
    <property type="term" value="F:ferric iron binding"/>
    <property type="evidence" value="ECO:0007669"/>
    <property type="project" value="InterPro"/>
</dbReference>
<dbReference type="Pfam" id="PF00775">
    <property type="entry name" value="Dioxygenase_C"/>
    <property type="match status" value="1"/>
</dbReference>
<protein>
    <submittedName>
        <fullName evidence="3">Dioxygenase-like protein</fullName>
    </submittedName>
</protein>
<dbReference type="Gene3D" id="2.60.130.10">
    <property type="entry name" value="Aromatic compound dioxygenase"/>
    <property type="match status" value="1"/>
</dbReference>
<dbReference type="PROSITE" id="PS51318">
    <property type="entry name" value="TAT"/>
    <property type="match status" value="1"/>
</dbReference>
<dbReference type="RefSeq" id="WP_132421679.1">
    <property type="nucleotide sequence ID" value="NZ_SMFZ01000001.1"/>
</dbReference>
<dbReference type="Proteomes" id="UP000295560">
    <property type="component" value="Unassembled WGS sequence"/>
</dbReference>
<feature type="region of interest" description="Disordered" evidence="1">
    <location>
        <begin position="47"/>
        <end position="80"/>
    </location>
</feature>
<dbReference type="PANTHER" id="PTHR34315">
    <property type="match status" value="1"/>
</dbReference>
<evidence type="ECO:0000313" key="3">
    <source>
        <dbReference type="EMBL" id="TCK25367.1"/>
    </source>
</evidence>
<dbReference type="EMBL" id="SMFZ01000001">
    <property type="protein sequence ID" value="TCK25367.1"/>
    <property type="molecule type" value="Genomic_DNA"/>
</dbReference>
<keyword evidence="3" id="KW-0560">Oxidoreductase</keyword>
<dbReference type="InterPro" id="IPR006311">
    <property type="entry name" value="TAT_signal"/>
</dbReference>
<sequence length="264" mass="27032">MSTRHPHDDFGGISRDLPRLLGRRRFLALLGGAGAVAVAGCSGPGQPPGGGGAGGGEQVAAGTIPSETAGPYPGDGSNGPNVLDDAGVVRRDIRSSFGGTAATAEGVPMTIALTLTRGGAPMAGAAVYAWQCDRDGNYSLYADGLEDVNYLRGVQVADSAGKLEFQSIVPACYDGRWPHVHVEVYSSPADATSSGNAVRTTQLALPKDMCDTVYATPGYEQSVRNLSRVSLDSDMVFSDGHDLQVATVTGTVSAGYTASLAVPL</sequence>
<reference evidence="3 4" key="1">
    <citation type="submission" date="2019-03" db="EMBL/GenBank/DDBJ databases">
        <title>Sequencing the genomes of 1000 actinobacteria strains.</title>
        <authorList>
            <person name="Klenk H.-P."/>
        </authorList>
    </citation>
    <scope>NUCLEOTIDE SEQUENCE [LARGE SCALE GENOMIC DNA]</scope>
    <source>
        <strain evidence="3 4">DSM 44969</strain>
    </source>
</reference>
<dbReference type="SUPFAM" id="SSF49482">
    <property type="entry name" value="Aromatic compound dioxygenase"/>
    <property type="match status" value="1"/>
</dbReference>
<organism evidence="3 4">
    <name type="scientific">Pseudonocardia endophytica</name>
    <dbReference type="NCBI Taxonomy" id="401976"/>
    <lineage>
        <taxon>Bacteria</taxon>
        <taxon>Bacillati</taxon>
        <taxon>Actinomycetota</taxon>
        <taxon>Actinomycetes</taxon>
        <taxon>Pseudonocardiales</taxon>
        <taxon>Pseudonocardiaceae</taxon>
        <taxon>Pseudonocardia</taxon>
    </lineage>
</organism>
<comment type="caution">
    <text evidence="3">The sequence shown here is derived from an EMBL/GenBank/DDBJ whole genome shotgun (WGS) entry which is preliminary data.</text>
</comment>
<dbReference type="InterPro" id="IPR015889">
    <property type="entry name" value="Intradiol_dOase_core"/>
</dbReference>
<gene>
    <name evidence="3" type="ORF">EV378_1173</name>
</gene>
<dbReference type="AlphaFoldDB" id="A0A4R1HRX8"/>
<dbReference type="OrthoDB" id="9800887at2"/>
<evidence type="ECO:0000259" key="2">
    <source>
        <dbReference type="Pfam" id="PF00775"/>
    </source>
</evidence>
<evidence type="ECO:0000256" key="1">
    <source>
        <dbReference type="SAM" id="MobiDB-lite"/>
    </source>
</evidence>
<feature type="compositionally biased region" description="Gly residues" evidence="1">
    <location>
        <begin position="48"/>
        <end position="57"/>
    </location>
</feature>
<name>A0A4R1HRX8_PSEEN</name>
<dbReference type="PANTHER" id="PTHR34315:SF1">
    <property type="entry name" value="INTRADIOL RING-CLEAVAGE DIOXYGENASES DOMAIN-CONTAINING PROTEIN-RELATED"/>
    <property type="match status" value="1"/>
</dbReference>
<accession>A0A4R1HRX8</accession>
<feature type="domain" description="Intradiol ring-cleavage dioxygenases" evidence="2">
    <location>
        <begin position="104"/>
        <end position="175"/>
    </location>
</feature>